<reference evidence="2" key="1">
    <citation type="submission" date="2023-08" db="EMBL/GenBank/DDBJ databases">
        <authorList>
            <person name="Alioto T."/>
            <person name="Alioto T."/>
            <person name="Gomez Garrido J."/>
        </authorList>
    </citation>
    <scope>NUCLEOTIDE SEQUENCE</scope>
</reference>
<evidence type="ECO:0000313" key="3">
    <source>
        <dbReference type="Proteomes" id="UP001162480"/>
    </source>
</evidence>
<accession>A0AA36AQH0</accession>
<keyword evidence="1" id="KW-1133">Transmembrane helix</keyword>
<keyword evidence="3" id="KW-1185">Reference proteome</keyword>
<keyword evidence="1" id="KW-0812">Transmembrane</keyword>
<keyword evidence="1" id="KW-0472">Membrane</keyword>
<organism evidence="2 3">
    <name type="scientific">Octopus vulgaris</name>
    <name type="common">Common octopus</name>
    <dbReference type="NCBI Taxonomy" id="6645"/>
    <lineage>
        <taxon>Eukaryota</taxon>
        <taxon>Metazoa</taxon>
        <taxon>Spiralia</taxon>
        <taxon>Lophotrochozoa</taxon>
        <taxon>Mollusca</taxon>
        <taxon>Cephalopoda</taxon>
        <taxon>Coleoidea</taxon>
        <taxon>Octopodiformes</taxon>
        <taxon>Octopoda</taxon>
        <taxon>Incirrata</taxon>
        <taxon>Octopodidae</taxon>
        <taxon>Octopus</taxon>
    </lineage>
</organism>
<gene>
    <name evidence="2" type="ORF">OCTVUL_1B030887</name>
</gene>
<dbReference type="Proteomes" id="UP001162480">
    <property type="component" value="Chromosome 3"/>
</dbReference>
<sequence length="110" mass="11297">MKHSRCISKTVGNCSGKHGASAIKFAGGGGSSCDARSCGDGDCGTDTGAIPVRMYAESGKRKRAKYVITFTKPKHGGSSSSCDGGRSDAMTAMAMFVVALLLVMVLIDDV</sequence>
<name>A0AA36AQH0_OCTVU</name>
<proteinExistence type="predicted"/>
<protein>
    <submittedName>
        <fullName evidence="2">Uncharacterized protein</fullName>
    </submittedName>
</protein>
<evidence type="ECO:0000256" key="1">
    <source>
        <dbReference type="SAM" id="Phobius"/>
    </source>
</evidence>
<dbReference type="AlphaFoldDB" id="A0AA36AQH0"/>
<evidence type="ECO:0000313" key="2">
    <source>
        <dbReference type="EMBL" id="CAI9719711.1"/>
    </source>
</evidence>
<feature type="transmembrane region" description="Helical" evidence="1">
    <location>
        <begin position="89"/>
        <end position="107"/>
    </location>
</feature>
<dbReference type="EMBL" id="OX597816">
    <property type="protein sequence ID" value="CAI9719711.1"/>
    <property type="molecule type" value="Genomic_DNA"/>
</dbReference>